<sequence>MYSQLHSAFPRKALIFEFEWRLALESSRDAHSRPELAQPRKDAHGKESEEDGALNWNGMVGKRRERTNAAQRSTVNG</sequence>
<name>A0A9P1MAU4_9PEZI</name>
<organism evidence="2 3">
    <name type="scientific">Parascedosporium putredinis</name>
    <dbReference type="NCBI Taxonomy" id="1442378"/>
    <lineage>
        <taxon>Eukaryota</taxon>
        <taxon>Fungi</taxon>
        <taxon>Dikarya</taxon>
        <taxon>Ascomycota</taxon>
        <taxon>Pezizomycotina</taxon>
        <taxon>Sordariomycetes</taxon>
        <taxon>Hypocreomycetidae</taxon>
        <taxon>Microascales</taxon>
        <taxon>Microascaceae</taxon>
        <taxon>Parascedosporium</taxon>
    </lineage>
</organism>
<protein>
    <submittedName>
        <fullName evidence="2">Uncharacterized protein</fullName>
    </submittedName>
</protein>
<feature type="compositionally biased region" description="Polar residues" evidence="1">
    <location>
        <begin position="68"/>
        <end position="77"/>
    </location>
</feature>
<evidence type="ECO:0000256" key="1">
    <source>
        <dbReference type="SAM" id="MobiDB-lite"/>
    </source>
</evidence>
<dbReference type="EMBL" id="CALLCH030000015">
    <property type="protein sequence ID" value="CAI4216609.1"/>
    <property type="molecule type" value="Genomic_DNA"/>
</dbReference>
<keyword evidence="3" id="KW-1185">Reference proteome</keyword>
<comment type="caution">
    <text evidence="2">The sequence shown here is derived from an EMBL/GenBank/DDBJ whole genome shotgun (WGS) entry which is preliminary data.</text>
</comment>
<evidence type="ECO:0000313" key="2">
    <source>
        <dbReference type="EMBL" id="CAI4216609.1"/>
    </source>
</evidence>
<accession>A0A9P1MAU4</accession>
<gene>
    <name evidence="2" type="ORF">PPNO1_LOCUS6261</name>
</gene>
<feature type="region of interest" description="Disordered" evidence="1">
    <location>
        <begin position="27"/>
        <end position="77"/>
    </location>
</feature>
<reference evidence="2" key="1">
    <citation type="submission" date="2022-11" db="EMBL/GenBank/DDBJ databases">
        <authorList>
            <person name="Scott C."/>
            <person name="Bruce N."/>
        </authorList>
    </citation>
    <scope>NUCLEOTIDE SEQUENCE</scope>
</reference>
<dbReference type="AlphaFoldDB" id="A0A9P1MAU4"/>
<feature type="compositionally biased region" description="Basic and acidic residues" evidence="1">
    <location>
        <begin position="27"/>
        <end position="47"/>
    </location>
</feature>
<evidence type="ECO:0000313" key="3">
    <source>
        <dbReference type="Proteomes" id="UP000838763"/>
    </source>
</evidence>
<proteinExistence type="predicted"/>
<dbReference type="Proteomes" id="UP000838763">
    <property type="component" value="Unassembled WGS sequence"/>
</dbReference>